<dbReference type="STRING" id="1630136.AS592_07125"/>
<name>A0A151CGC2_9BACT</name>
<sequence>MRTGIRVTRENLQMLAAQEEVSATELYDEMIDAQLAFRREQNKRWSYEFFGKDEQWYDETMEKIQEIRESLPEDMNPIEATIKKYGWVTKNGKKNLSMPMMFDEAYTEYAHAVAVEYALTNPNSYLRAMNWD</sequence>
<dbReference type="EMBL" id="LNKT01000023">
    <property type="protein sequence ID" value="KYJ86566.1"/>
    <property type="molecule type" value="Genomic_DNA"/>
</dbReference>
<proteinExistence type="predicted"/>
<gene>
    <name evidence="1" type="ORF">AS592_07125</name>
</gene>
<evidence type="ECO:0000313" key="2">
    <source>
        <dbReference type="Proteomes" id="UP000075359"/>
    </source>
</evidence>
<dbReference type="RefSeq" id="WP_067330899.1">
    <property type="nucleotide sequence ID" value="NZ_LNKT01000023.1"/>
</dbReference>
<dbReference type="Proteomes" id="UP000075359">
    <property type="component" value="Unassembled WGS sequence"/>
</dbReference>
<evidence type="ECO:0000313" key="1">
    <source>
        <dbReference type="EMBL" id="KYJ86566.1"/>
    </source>
</evidence>
<reference evidence="1 2" key="1">
    <citation type="submission" date="2015-11" db="EMBL/GenBank/DDBJ databases">
        <title>Draft genome of Sulfurovum riftiae 1812E, a member of the Epsilonproteobacteria isolated from the tube of the deep-sea hydrothermal vent tubewom Riftia pachyptila.</title>
        <authorList>
            <person name="Vetriani C."/>
            <person name="Giovannelli D."/>
        </authorList>
    </citation>
    <scope>NUCLEOTIDE SEQUENCE [LARGE SCALE GENOMIC DNA]</scope>
    <source>
        <strain evidence="1 2">1812E</strain>
    </source>
</reference>
<comment type="caution">
    <text evidence="1">The sequence shown here is derived from an EMBL/GenBank/DDBJ whole genome shotgun (WGS) entry which is preliminary data.</text>
</comment>
<accession>A0A151CGC2</accession>
<organism evidence="1 2">
    <name type="scientific">Sulfurovum riftiae</name>
    <dbReference type="NCBI Taxonomy" id="1630136"/>
    <lineage>
        <taxon>Bacteria</taxon>
        <taxon>Pseudomonadati</taxon>
        <taxon>Campylobacterota</taxon>
        <taxon>Epsilonproteobacteria</taxon>
        <taxon>Campylobacterales</taxon>
        <taxon>Sulfurovaceae</taxon>
        <taxon>Sulfurovum</taxon>
    </lineage>
</organism>
<keyword evidence="2" id="KW-1185">Reference proteome</keyword>
<dbReference type="AlphaFoldDB" id="A0A151CGC2"/>
<protein>
    <submittedName>
        <fullName evidence="1">Uncharacterized protein</fullName>
    </submittedName>
</protein>